<dbReference type="PANTHER" id="PTHR19136">
    <property type="entry name" value="MOLYBDENUM COFACTOR GUANYLYLTRANSFERASE"/>
    <property type="match status" value="1"/>
</dbReference>
<protein>
    <submittedName>
        <fullName evidence="3">Molybdopterin-guanine dinucleotide biosynthesis protein A</fullName>
    </submittedName>
</protein>
<keyword evidence="1" id="KW-0808">Transferase</keyword>
<dbReference type="AlphaFoldDB" id="A0A2N3YLL9"/>
<keyword evidence="4" id="KW-1185">Reference proteome</keyword>
<dbReference type="InterPro" id="IPR029044">
    <property type="entry name" value="Nucleotide-diphossugar_trans"/>
</dbReference>
<feature type="domain" description="MobA-like NTP transferase" evidence="2">
    <location>
        <begin position="8"/>
        <end position="157"/>
    </location>
</feature>
<dbReference type="RefSeq" id="WP_101396112.1">
    <property type="nucleotide sequence ID" value="NZ_PJNE01000001.1"/>
</dbReference>
<proteinExistence type="predicted"/>
<comment type="caution">
    <text evidence="3">The sequence shown here is derived from an EMBL/GenBank/DDBJ whole genome shotgun (WGS) entry which is preliminary data.</text>
</comment>
<dbReference type="Gene3D" id="3.90.550.10">
    <property type="entry name" value="Spore Coat Polysaccharide Biosynthesis Protein SpsA, Chain A"/>
    <property type="match status" value="1"/>
</dbReference>
<dbReference type="Pfam" id="PF12804">
    <property type="entry name" value="NTP_transf_3"/>
    <property type="match status" value="1"/>
</dbReference>
<evidence type="ECO:0000313" key="4">
    <source>
        <dbReference type="Proteomes" id="UP000233781"/>
    </source>
</evidence>
<evidence type="ECO:0000259" key="2">
    <source>
        <dbReference type="Pfam" id="PF12804"/>
    </source>
</evidence>
<dbReference type="Proteomes" id="UP000233781">
    <property type="component" value="Unassembled WGS sequence"/>
</dbReference>
<dbReference type="GO" id="GO:0016779">
    <property type="term" value="F:nucleotidyltransferase activity"/>
    <property type="evidence" value="ECO:0007669"/>
    <property type="project" value="TreeGrafter"/>
</dbReference>
<reference evidence="3 4" key="1">
    <citation type="submission" date="2017-12" db="EMBL/GenBank/DDBJ databases">
        <title>Sequencing the genomes of 1000 Actinobacteria strains.</title>
        <authorList>
            <person name="Klenk H.-P."/>
        </authorList>
    </citation>
    <scope>NUCLEOTIDE SEQUENCE [LARGE SCALE GENOMIC DNA]</scope>
    <source>
        <strain evidence="3 4">DSM 12806</strain>
    </source>
</reference>
<evidence type="ECO:0000313" key="3">
    <source>
        <dbReference type="EMBL" id="PKW27732.1"/>
    </source>
</evidence>
<dbReference type="EMBL" id="PJNE01000001">
    <property type="protein sequence ID" value="PKW27732.1"/>
    <property type="molecule type" value="Genomic_DNA"/>
</dbReference>
<dbReference type="SUPFAM" id="SSF53448">
    <property type="entry name" value="Nucleotide-diphospho-sugar transferases"/>
    <property type="match status" value="1"/>
</dbReference>
<evidence type="ECO:0000256" key="1">
    <source>
        <dbReference type="ARBA" id="ARBA00022679"/>
    </source>
</evidence>
<sequence length="187" mass="18950">MPSAPVSVVVLAGGRSSRFGADKLAAPLRGTTVLDHLLDALPTAWPVVVVGQERATRRPVTWAREDPPGGGPLAAVLAGVAVARADLVAVVAGDMPEAAPALERLVAVLTAAGPEVEAAVGVDDEGVPNPLLAAYRRAAVAARAALPTAGVPARSLLSLVHVEVPVPGREAHDVDTRADLDSFGPRA</sequence>
<gene>
    <name evidence="3" type="ORF">ATL31_2583</name>
</gene>
<accession>A0A2N3YLL9</accession>
<dbReference type="InterPro" id="IPR025877">
    <property type="entry name" value="MobA-like_NTP_Trfase"/>
</dbReference>
<dbReference type="PANTHER" id="PTHR19136:SF81">
    <property type="entry name" value="MOLYBDENUM COFACTOR GUANYLYLTRANSFERASE"/>
    <property type="match status" value="1"/>
</dbReference>
<name>A0A2N3YLL9_9MICO</name>
<dbReference type="OrthoDB" id="4408226at2"/>
<organism evidence="3 4">
    <name type="scientific">Phycicoccus duodecadis</name>
    <dbReference type="NCBI Taxonomy" id="173053"/>
    <lineage>
        <taxon>Bacteria</taxon>
        <taxon>Bacillati</taxon>
        <taxon>Actinomycetota</taxon>
        <taxon>Actinomycetes</taxon>
        <taxon>Micrococcales</taxon>
        <taxon>Intrasporangiaceae</taxon>
        <taxon>Phycicoccus</taxon>
    </lineage>
</organism>